<evidence type="ECO:0000313" key="1">
    <source>
        <dbReference type="EnsemblPlants" id="KQK88707"/>
    </source>
</evidence>
<reference evidence="1" key="2">
    <citation type="submission" date="2018-08" db="UniProtKB">
        <authorList>
            <consortium name="EnsemblPlants"/>
        </authorList>
    </citation>
    <scope>IDENTIFICATION</scope>
    <source>
        <strain evidence="1">Yugu1</strain>
    </source>
</reference>
<organism evidence="1 2">
    <name type="scientific">Setaria italica</name>
    <name type="common">Foxtail millet</name>
    <name type="synonym">Panicum italicum</name>
    <dbReference type="NCBI Taxonomy" id="4555"/>
    <lineage>
        <taxon>Eukaryota</taxon>
        <taxon>Viridiplantae</taxon>
        <taxon>Streptophyta</taxon>
        <taxon>Embryophyta</taxon>
        <taxon>Tracheophyta</taxon>
        <taxon>Spermatophyta</taxon>
        <taxon>Magnoliopsida</taxon>
        <taxon>Liliopsida</taxon>
        <taxon>Poales</taxon>
        <taxon>Poaceae</taxon>
        <taxon>PACMAD clade</taxon>
        <taxon>Panicoideae</taxon>
        <taxon>Panicodae</taxon>
        <taxon>Paniceae</taxon>
        <taxon>Cenchrinae</taxon>
        <taxon>Setaria</taxon>
    </lineage>
</organism>
<dbReference type="EnsemblPlants" id="KQK88707">
    <property type="protein sequence ID" value="KQK88707"/>
    <property type="gene ID" value="SETIT_040550mg"/>
</dbReference>
<reference evidence="2" key="1">
    <citation type="journal article" date="2012" name="Nat. Biotechnol.">
        <title>Reference genome sequence of the model plant Setaria.</title>
        <authorList>
            <person name="Bennetzen J.L."/>
            <person name="Schmutz J."/>
            <person name="Wang H."/>
            <person name="Percifield R."/>
            <person name="Hawkins J."/>
            <person name="Pontaroli A.C."/>
            <person name="Estep M."/>
            <person name="Feng L."/>
            <person name="Vaughn J.N."/>
            <person name="Grimwood J."/>
            <person name="Jenkins J."/>
            <person name="Barry K."/>
            <person name="Lindquist E."/>
            <person name="Hellsten U."/>
            <person name="Deshpande S."/>
            <person name="Wang X."/>
            <person name="Wu X."/>
            <person name="Mitros T."/>
            <person name="Triplett J."/>
            <person name="Yang X."/>
            <person name="Ye C.Y."/>
            <person name="Mauro-Herrera M."/>
            <person name="Wang L."/>
            <person name="Li P."/>
            <person name="Sharma M."/>
            <person name="Sharma R."/>
            <person name="Ronald P.C."/>
            <person name="Panaud O."/>
            <person name="Kellogg E.A."/>
            <person name="Brutnell T.P."/>
            <person name="Doust A.N."/>
            <person name="Tuskan G.A."/>
            <person name="Rokhsar D."/>
            <person name="Devos K.M."/>
        </authorList>
    </citation>
    <scope>NUCLEOTIDE SEQUENCE [LARGE SCALE GENOMIC DNA]</scope>
    <source>
        <strain evidence="2">cv. Yugu1</strain>
    </source>
</reference>
<protein>
    <submittedName>
        <fullName evidence="1">Uncharacterized protein</fullName>
    </submittedName>
</protein>
<dbReference type="InParanoid" id="K4ANQ3"/>
<keyword evidence="2" id="KW-1185">Reference proteome</keyword>
<dbReference type="HOGENOM" id="CLU_3411234_0_0_1"/>
<name>K4ANQ3_SETIT</name>
<dbReference type="EMBL" id="AGNK02005561">
    <property type="status" value="NOT_ANNOTATED_CDS"/>
    <property type="molecule type" value="Genomic_DNA"/>
</dbReference>
<accession>K4ANQ3</accession>
<evidence type="ECO:0000313" key="2">
    <source>
        <dbReference type="Proteomes" id="UP000004995"/>
    </source>
</evidence>
<dbReference type="Proteomes" id="UP000004995">
    <property type="component" value="Unassembled WGS sequence"/>
</dbReference>
<dbReference type="Gramene" id="KQK88707">
    <property type="protein sequence ID" value="KQK88707"/>
    <property type="gene ID" value="SETIT_040550mg"/>
</dbReference>
<dbReference type="AlphaFoldDB" id="K4ANQ3"/>
<sequence length="29" mass="3226">MHPCISLAGTSQQIEQSGIPQLRVISFQR</sequence>
<proteinExistence type="predicted"/>